<dbReference type="PANTHER" id="PTHR24399:SF23">
    <property type="entry name" value="C2H2-TYPE DOMAIN-CONTAINING PROTEIN"/>
    <property type="match status" value="1"/>
</dbReference>
<protein>
    <submittedName>
        <fullName evidence="12">Zinc finger, C2H2 type family protein</fullName>
    </submittedName>
</protein>
<keyword evidence="9" id="KW-0539">Nucleus</keyword>
<dbReference type="Proteomes" id="UP000179807">
    <property type="component" value="Unassembled WGS sequence"/>
</dbReference>
<reference evidence="12" key="1">
    <citation type="submission" date="2016-10" db="EMBL/GenBank/DDBJ databases">
        <authorList>
            <person name="Benchimol M."/>
            <person name="Almeida L.G."/>
            <person name="Vasconcelos A.T."/>
            <person name="Perreira-Neves A."/>
            <person name="Rosa I.A."/>
            <person name="Tasca T."/>
            <person name="Bogo M.R."/>
            <person name="de Souza W."/>
        </authorList>
    </citation>
    <scope>NUCLEOTIDE SEQUENCE [LARGE SCALE GENOMIC DNA]</scope>
    <source>
        <strain evidence="12">K</strain>
    </source>
</reference>
<dbReference type="SMART" id="SM00355">
    <property type="entry name" value="ZnF_C2H2"/>
    <property type="match status" value="8"/>
</dbReference>
<keyword evidence="5 10" id="KW-0863">Zinc-finger</keyword>
<dbReference type="RefSeq" id="XP_068367599.1">
    <property type="nucleotide sequence ID" value="XM_068498193.1"/>
</dbReference>
<dbReference type="GeneID" id="94832897"/>
<evidence type="ECO:0000313" key="12">
    <source>
        <dbReference type="EMBL" id="OHT14463.1"/>
    </source>
</evidence>
<name>A0A1J4KT44_9EUKA</name>
<dbReference type="OrthoDB" id="8117402at2759"/>
<proteinExistence type="inferred from homology"/>
<dbReference type="InterPro" id="IPR036236">
    <property type="entry name" value="Znf_C2H2_sf"/>
</dbReference>
<dbReference type="PANTHER" id="PTHR24399">
    <property type="entry name" value="ZINC FINGER AND BTB DOMAIN-CONTAINING"/>
    <property type="match status" value="1"/>
</dbReference>
<accession>A0A1J4KT44</accession>
<feature type="domain" description="C2H2-type" evidence="11">
    <location>
        <begin position="145"/>
        <end position="168"/>
    </location>
</feature>
<dbReference type="SUPFAM" id="SSF57667">
    <property type="entry name" value="beta-beta-alpha zinc fingers"/>
    <property type="match status" value="4"/>
</dbReference>
<dbReference type="GO" id="GO:0000978">
    <property type="term" value="F:RNA polymerase II cis-regulatory region sequence-specific DNA binding"/>
    <property type="evidence" value="ECO:0007669"/>
    <property type="project" value="TreeGrafter"/>
</dbReference>
<keyword evidence="8" id="KW-0804">Transcription</keyword>
<dbReference type="GO" id="GO:0002682">
    <property type="term" value="P:regulation of immune system process"/>
    <property type="evidence" value="ECO:0007669"/>
    <property type="project" value="TreeGrafter"/>
</dbReference>
<evidence type="ECO:0000256" key="4">
    <source>
        <dbReference type="ARBA" id="ARBA00022737"/>
    </source>
</evidence>
<comment type="caution">
    <text evidence="12">The sequence shown here is derived from an EMBL/GenBank/DDBJ whole genome shotgun (WGS) entry which is preliminary data.</text>
</comment>
<keyword evidence="13" id="KW-1185">Reference proteome</keyword>
<feature type="domain" description="C2H2-type" evidence="11">
    <location>
        <begin position="204"/>
        <end position="234"/>
    </location>
</feature>
<keyword evidence="3" id="KW-0479">Metal-binding</keyword>
<evidence type="ECO:0000256" key="10">
    <source>
        <dbReference type="PROSITE-ProRule" id="PRU00042"/>
    </source>
</evidence>
<dbReference type="Pfam" id="PF00096">
    <property type="entry name" value="zf-C2H2"/>
    <property type="match status" value="5"/>
</dbReference>
<gene>
    <name evidence="12" type="ORF">TRFO_15110</name>
</gene>
<evidence type="ECO:0000256" key="5">
    <source>
        <dbReference type="ARBA" id="ARBA00022771"/>
    </source>
</evidence>
<evidence type="ECO:0000256" key="3">
    <source>
        <dbReference type="ARBA" id="ARBA00022723"/>
    </source>
</evidence>
<dbReference type="InterPro" id="IPR013087">
    <property type="entry name" value="Znf_C2H2_type"/>
</dbReference>
<feature type="domain" description="C2H2-type" evidence="11">
    <location>
        <begin position="15"/>
        <end position="43"/>
    </location>
</feature>
<evidence type="ECO:0000256" key="8">
    <source>
        <dbReference type="ARBA" id="ARBA00023163"/>
    </source>
</evidence>
<dbReference type="FunFam" id="3.30.160.60:FF:000193">
    <property type="entry name" value="Zinc finger protein 300"/>
    <property type="match status" value="1"/>
</dbReference>
<evidence type="ECO:0000259" key="11">
    <source>
        <dbReference type="PROSITE" id="PS50157"/>
    </source>
</evidence>
<keyword evidence="6" id="KW-0862">Zinc</keyword>
<dbReference type="EMBL" id="MLAK01000363">
    <property type="protein sequence ID" value="OHT14463.1"/>
    <property type="molecule type" value="Genomic_DNA"/>
</dbReference>
<dbReference type="Gene3D" id="3.30.160.60">
    <property type="entry name" value="Classic Zinc Finger"/>
    <property type="match status" value="5"/>
</dbReference>
<comment type="subcellular location">
    <subcellularLocation>
        <location evidence="1">Nucleus</location>
    </subcellularLocation>
</comment>
<dbReference type="GO" id="GO:0001227">
    <property type="term" value="F:DNA-binding transcription repressor activity, RNA polymerase II-specific"/>
    <property type="evidence" value="ECO:0007669"/>
    <property type="project" value="TreeGrafter"/>
</dbReference>
<feature type="domain" description="C2H2-type" evidence="11">
    <location>
        <begin position="235"/>
        <end position="262"/>
    </location>
</feature>
<dbReference type="AlphaFoldDB" id="A0A1J4KT44"/>
<dbReference type="GO" id="GO:0001817">
    <property type="term" value="P:regulation of cytokine production"/>
    <property type="evidence" value="ECO:0007669"/>
    <property type="project" value="TreeGrafter"/>
</dbReference>
<keyword evidence="4" id="KW-0677">Repeat</keyword>
<dbReference type="PROSITE" id="PS50157">
    <property type="entry name" value="ZINC_FINGER_C2H2_2"/>
    <property type="match status" value="6"/>
</dbReference>
<organism evidence="12 13">
    <name type="scientific">Tritrichomonas foetus</name>
    <dbReference type="NCBI Taxonomy" id="1144522"/>
    <lineage>
        <taxon>Eukaryota</taxon>
        <taxon>Metamonada</taxon>
        <taxon>Parabasalia</taxon>
        <taxon>Tritrichomonadida</taxon>
        <taxon>Tritrichomonadidae</taxon>
        <taxon>Tritrichomonas</taxon>
    </lineage>
</organism>
<evidence type="ECO:0000313" key="13">
    <source>
        <dbReference type="Proteomes" id="UP000179807"/>
    </source>
</evidence>
<dbReference type="PROSITE" id="PS00028">
    <property type="entry name" value="ZINC_FINGER_C2H2_1"/>
    <property type="match status" value="7"/>
</dbReference>
<evidence type="ECO:0000256" key="1">
    <source>
        <dbReference type="ARBA" id="ARBA00004123"/>
    </source>
</evidence>
<evidence type="ECO:0000256" key="2">
    <source>
        <dbReference type="ARBA" id="ARBA00006991"/>
    </source>
</evidence>
<feature type="domain" description="C2H2-type" evidence="11">
    <location>
        <begin position="172"/>
        <end position="199"/>
    </location>
</feature>
<sequence length="280" mass="32498">MEENPPNPSETEATFECEVCQMTFKRESSLAAHFDALHASKIAAEYHCSECDFKNAHLGKFKQHLKKHENPEELLKQAIDSRFFICDKCSQKFRHFNTLRAHVALEHENRKPYSCDICDVEFKDIRSYKQHQAKHEMYQNKELKYKCSNCEASFPKQIELFRHIKESHPKPHVCDICGAAFKRKENLTSHLKKHNSSVAERRTFICPVEGCKATFTRNSNLKTHIKSIHGGVQPYTCEICGKDFLYPSLLENHRKSHEKLPEPEVITLDESFFEGPDGNL</sequence>
<dbReference type="GO" id="GO:0005654">
    <property type="term" value="C:nucleoplasm"/>
    <property type="evidence" value="ECO:0007669"/>
    <property type="project" value="TreeGrafter"/>
</dbReference>
<evidence type="ECO:0000256" key="7">
    <source>
        <dbReference type="ARBA" id="ARBA00023015"/>
    </source>
</evidence>
<dbReference type="Pfam" id="PF12874">
    <property type="entry name" value="zf-met"/>
    <property type="match status" value="1"/>
</dbReference>
<comment type="similarity">
    <text evidence="2">Belongs to the krueppel C2H2-type zinc-finger protein family.</text>
</comment>
<dbReference type="GO" id="GO:0008270">
    <property type="term" value="F:zinc ion binding"/>
    <property type="evidence" value="ECO:0007669"/>
    <property type="project" value="UniProtKB-KW"/>
</dbReference>
<evidence type="ECO:0000256" key="6">
    <source>
        <dbReference type="ARBA" id="ARBA00022833"/>
    </source>
</evidence>
<keyword evidence="7" id="KW-0805">Transcription regulation</keyword>
<evidence type="ECO:0000256" key="9">
    <source>
        <dbReference type="ARBA" id="ARBA00023242"/>
    </source>
</evidence>
<dbReference type="VEuPathDB" id="TrichDB:TRFO_15110"/>
<dbReference type="FunFam" id="3.30.160.60:FF:000065">
    <property type="entry name" value="B-cell CLL/lymphoma 6, member B"/>
    <property type="match status" value="1"/>
</dbReference>
<feature type="domain" description="C2H2-type" evidence="11">
    <location>
        <begin position="84"/>
        <end position="112"/>
    </location>
</feature>